<dbReference type="OrthoDB" id="322544at2"/>
<keyword evidence="3 4" id="KW-0472">Membrane</keyword>
<name>A0A454TZV1_9RALS</name>
<feature type="transmembrane region" description="Helical" evidence="4">
    <location>
        <begin position="105"/>
        <end position="125"/>
    </location>
</feature>
<feature type="transmembrane region" description="Helical" evidence="4">
    <location>
        <begin position="360"/>
        <end position="384"/>
    </location>
</feature>
<dbReference type="AlphaFoldDB" id="A0A454TZV1"/>
<dbReference type="PANTHER" id="PTHR23531">
    <property type="entry name" value="QUINOLENE RESISTANCE PROTEIN NORA"/>
    <property type="match status" value="1"/>
</dbReference>
<dbReference type="InterPro" id="IPR036259">
    <property type="entry name" value="MFS_trans_sf"/>
</dbReference>
<dbReference type="GO" id="GO:0022857">
    <property type="term" value="F:transmembrane transporter activity"/>
    <property type="evidence" value="ECO:0007669"/>
    <property type="project" value="InterPro"/>
</dbReference>
<dbReference type="Gene3D" id="1.20.1250.20">
    <property type="entry name" value="MFS general substrate transporter like domains"/>
    <property type="match status" value="2"/>
</dbReference>
<dbReference type="InterPro" id="IPR052714">
    <property type="entry name" value="MFS_Exporter"/>
</dbReference>
<feature type="domain" description="Major facilitator superfamily (MFS) profile" evidence="5">
    <location>
        <begin position="206"/>
        <end position="412"/>
    </location>
</feature>
<reference evidence="6 7" key="1">
    <citation type="submission" date="2018-10" db="EMBL/GenBank/DDBJ databases">
        <title>Draft Genome Sequence of Ralstonia pseudosolanacearum (R. solanacearum phylotype I) Strain Tg03 Isolated from Luffa cylindrica in China.</title>
        <authorList>
            <person name="Yuan G.-Q."/>
            <person name="Li Q.-Q."/>
            <person name="Zhang Y.-W."/>
        </authorList>
    </citation>
    <scope>NUCLEOTIDE SEQUENCE [LARGE SCALE GENOMIC DNA]</scope>
    <source>
        <strain evidence="6 7">Tg03</strain>
    </source>
</reference>
<feature type="transmembrane region" description="Helical" evidence="4">
    <location>
        <begin position="331"/>
        <end position="354"/>
    </location>
</feature>
<sequence length="412" mass="42486">MPQFSDSPIDRTLLSLMTCVFTVFLVTGAALPALPLHIHDGLGFSAFTVGLVSGAQFAAALLCRLWSGTVSDRRGPKFAVTAGLGLAVLAGLFYLASMMSDGSPMLSIGILALGRVLLGGAESFIMIGAQSRCLSLAGPGNVGKMIAWIGTAMFVALALGAPLGSFLYATWGFASIGWATLAGAAATWLLVAAIPAIWPAPQSRKATTQVLKAVWVPGLAMAFSSLGYGIMTAFAVLLFVQKGWQPAWLSFTAFAVALMVARMFFGPLPDRLGGARTAMIFIVIHSAGLTLIWLSPYAWLAFVGSAMAGFGYALVYPGLGMEAVARAPAEARGLAMGVYTAFIDLALGLFAPLLGLLANVIGLAQIFLVTALLALCAVPIAAWLRTRPADTQATAGAASGAPVRSAGTDACC</sequence>
<dbReference type="Pfam" id="PF07690">
    <property type="entry name" value="MFS_1"/>
    <property type="match status" value="2"/>
</dbReference>
<dbReference type="InterPro" id="IPR020846">
    <property type="entry name" value="MFS_dom"/>
</dbReference>
<evidence type="ECO:0000259" key="5">
    <source>
        <dbReference type="PROSITE" id="PS50850"/>
    </source>
</evidence>
<dbReference type="PANTHER" id="PTHR23531:SF1">
    <property type="entry name" value="QUINOLENE RESISTANCE PROTEIN NORA"/>
    <property type="match status" value="1"/>
</dbReference>
<dbReference type="EMBL" id="RJTL01000001">
    <property type="protein sequence ID" value="RNM11437.1"/>
    <property type="molecule type" value="Genomic_DNA"/>
</dbReference>
<evidence type="ECO:0000313" key="6">
    <source>
        <dbReference type="EMBL" id="RNM11437.1"/>
    </source>
</evidence>
<proteinExistence type="predicted"/>
<feature type="transmembrane region" description="Helical" evidence="4">
    <location>
        <begin position="300"/>
        <end position="319"/>
    </location>
</feature>
<feature type="transmembrane region" description="Helical" evidence="4">
    <location>
        <begin position="277"/>
        <end position="294"/>
    </location>
</feature>
<keyword evidence="1 4" id="KW-0812">Transmembrane</keyword>
<dbReference type="Proteomes" id="UP000271222">
    <property type="component" value="Unassembled WGS sequence"/>
</dbReference>
<comment type="caution">
    <text evidence="6">The sequence shown here is derived from an EMBL/GenBank/DDBJ whole genome shotgun (WGS) entry which is preliminary data.</text>
</comment>
<dbReference type="SUPFAM" id="SSF103473">
    <property type="entry name" value="MFS general substrate transporter"/>
    <property type="match status" value="1"/>
</dbReference>
<evidence type="ECO:0000256" key="3">
    <source>
        <dbReference type="ARBA" id="ARBA00023136"/>
    </source>
</evidence>
<feature type="transmembrane region" description="Helical" evidence="4">
    <location>
        <begin position="12"/>
        <end position="34"/>
    </location>
</feature>
<feature type="transmembrane region" description="Helical" evidence="4">
    <location>
        <begin position="146"/>
        <end position="169"/>
    </location>
</feature>
<feature type="transmembrane region" description="Helical" evidence="4">
    <location>
        <begin position="246"/>
        <end position="265"/>
    </location>
</feature>
<accession>A0A454TZV1</accession>
<protein>
    <submittedName>
        <fullName evidence="6">MFS transporter</fullName>
    </submittedName>
</protein>
<feature type="transmembrane region" description="Helical" evidence="4">
    <location>
        <begin position="175"/>
        <end position="198"/>
    </location>
</feature>
<dbReference type="NCBIfam" id="NF009048">
    <property type="entry name" value="PRK12382.1"/>
    <property type="match status" value="1"/>
</dbReference>
<evidence type="ECO:0000256" key="2">
    <source>
        <dbReference type="ARBA" id="ARBA00022989"/>
    </source>
</evidence>
<evidence type="ECO:0000256" key="1">
    <source>
        <dbReference type="ARBA" id="ARBA00022692"/>
    </source>
</evidence>
<evidence type="ECO:0000313" key="7">
    <source>
        <dbReference type="Proteomes" id="UP000271222"/>
    </source>
</evidence>
<gene>
    <name evidence="6" type="ORF">EGA29_00400</name>
</gene>
<evidence type="ECO:0000256" key="4">
    <source>
        <dbReference type="SAM" id="Phobius"/>
    </source>
</evidence>
<feature type="transmembrane region" description="Helical" evidence="4">
    <location>
        <begin position="78"/>
        <end position="99"/>
    </location>
</feature>
<keyword evidence="2 4" id="KW-1133">Transmembrane helix</keyword>
<dbReference type="RefSeq" id="WP_058907099.1">
    <property type="nucleotide sequence ID" value="NZ_JAAWVG010000001.1"/>
</dbReference>
<feature type="transmembrane region" description="Helical" evidence="4">
    <location>
        <begin position="219"/>
        <end position="240"/>
    </location>
</feature>
<feature type="transmembrane region" description="Helical" evidence="4">
    <location>
        <begin position="46"/>
        <end position="66"/>
    </location>
</feature>
<dbReference type="InterPro" id="IPR011701">
    <property type="entry name" value="MFS"/>
</dbReference>
<dbReference type="PROSITE" id="PS50850">
    <property type="entry name" value="MFS"/>
    <property type="match status" value="1"/>
</dbReference>
<organism evidence="6 7">
    <name type="scientific">Ralstonia pseudosolanacearum</name>
    <dbReference type="NCBI Taxonomy" id="1310165"/>
    <lineage>
        <taxon>Bacteria</taxon>
        <taxon>Pseudomonadati</taxon>
        <taxon>Pseudomonadota</taxon>
        <taxon>Betaproteobacteria</taxon>
        <taxon>Burkholderiales</taxon>
        <taxon>Burkholderiaceae</taxon>
        <taxon>Ralstonia</taxon>
        <taxon>Ralstonia solanacearum species complex</taxon>
    </lineage>
</organism>